<gene>
    <name evidence="1" type="ORF">L596_014407</name>
</gene>
<reference evidence="1 2" key="2">
    <citation type="journal article" date="2019" name="G3 (Bethesda)">
        <title>Hybrid Assembly of the Genome of the Entomopathogenic Nematode Steinernema carpocapsae Identifies the X-Chromosome.</title>
        <authorList>
            <person name="Serra L."/>
            <person name="Macchietto M."/>
            <person name="Macias-Munoz A."/>
            <person name="McGill C.J."/>
            <person name="Rodriguez I.M."/>
            <person name="Rodriguez B."/>
            <person name="Murad R."/>
            <person name="Mortazavi A."/>
        </authorList>
    </citation>
    <scope>NUCLEOTIDE SEQUENCE [LARGE SCALE GENOMIC DNA]</scope>
    <source>
        <strain evidence="1 2">ALL</strain>
    </source>
</reference>
<keyword evidence="2" id="KW-1185">Reference proteome</keyword>
<organism evidence="1 2">
    <name type="scientific">Steinernema carpocapsae</name>
    <name type="common">Entomopathogenic nematode</name>
    <dbReference type="NCBI Taxonomy" id="34508"/>
    <lineage>
        <taxon>Eukaryota</taxon>
        <taxon>Metazoa</taxon>
        <taxon>Ecdysozoa</taxon>
        <taxon>Nematoda</taxon>
        <taxon>Chromadorea</taxon>
        <taxon>Rhabditida</taxon>
        <taxon>Tylenchina</taxon>
        <taxon>Panagrolaimomorpha</taxon>
        <taxon>Strongyloidoidea</taxon>
        <taxon>Steinernematidae</taxon>
        <taxon>Steinernema</taxon>
    </lineage>
</organism>
<evidence type="ECO:0000313" key="2">
    <source>
        <dbReference type="Proteomes" id="UP000298663"/>
    </source>
</evidence>
<dbReference type="Proteomes" id="UP000298663">
    <property type="component" value="Unassembled WGS sequence"/>
</dbReference>
<dbReference type="OrthoDB" id="10528419at2759"/>
<dbReference type="AlphaFoldDB" id="A0A4U5NC23"/>
<evidence type="ECO:0000313" key="1">
    <source>
        <dbReference type="EMBL" id="TKR80318.1"/>
    </source>
</evidence>
<proteinExistence type="predicted"/>
<protein>
    <submittedName>
        <fullName evidence="1">Uncharacterized protein</fullName>
    </submittedName>
</protein>
<accession>A0A4U5NC23</accession>
<sequence>MGIQSVGVAPVGFSGASHVTYPDVHAGHPVASPVGYTDVHPMGPGPIHDYINSDIEDRNRDLADQLSKAHNHIEDLRTGHDTASKYHGTVVERLEADIIKGQEQQSFLLSQIASLNATIQSLTTSNTIKAKLIDQLVRIVTDFQILNVKLFKDIHILHSVIVSSEQKHQTRLVSLKEALKEFSNLLYSYESENSADINTAVINQQSYKMDNSPTKSYGLLLDHYKSVEAAKQLHEPGSVDYYGGLLKQLQRKAAEPEVGLKKVEVVEHKAVEEVRQEKKKESAQN</sequence>
<dbReference type="EMBL" id="AZBU02000004">
    <property type="protein sequence ID" value="TKR80318.1"/>
    <property type="molecule type" value="Genomic_DNA"/>
</dbReference>
<comment type="caution">
    <text evidence="1">The sequence shown here is derived from an EMBL/GenBank/DDBJ whole genome shotgun (WGS) entry which is preliminary data.</text>
</comment>
<reference evidence="1 2" key="1">
    <citation type="journal article" date="2015" name="Genome Biol.">
        <title>Comparative genomics of Steinernema reveals deeply conserved gene regulatory networks.</title>
        <authorList>
            <person name="Dillman A.R."/>
            <person name="Macchietto M."/>
            <person name="Porter C.F."/>
            <person name="Rogers A."/>
            <person name="Williams B."/>
            <person name="Antoshechkin I."/>
            <person name="Lee M.M."/>
            <person name="Goodwin Z."/>
            <person name="Lu X."/>
            <person name="Lewis E.E."/>
            <person name="Goodrich-Blair H."/>
            <person name="Stock S.P."/>
            <person name="Adams B.J."/>
            <person name="Sternberg P.W."/>
            <person name="Mortazavi A."/>
        </authorList>
    </citation>
    <scope>NUCLEOTIDE SEQUENCE [LARGE SCALE GENOMIC DNA]</scope>
    <source>
        <strain evidence="1 2">ALL</strain>
    </source>
</reference>
<name>A0A4U5NC23_STECR</name>